<evidence type="ECO:0000259" key="3">
    <source>
        <dbReference type="Pfam" id="PF02272"/>
    </source>
</evidence>
<dbReference type="Gene3D" id="3.90.1640.10">
    <property type="entry name" value="inorganic pyrophosphatase (n-terminal core)"/>
    <property type="match status" value="1"/>
</dbReference>
<dbReference type="Pfam" id="PF02272">
    <property type="entry name" value="DHHA1"/>
    <property type="match status" value="1"/>
</dbReference>
<keyword evidence="5" id="KW-1185">Reference proteome</keyword>
<dbReference type="EMBL" id="CP102734">
    <property type="protein sequence ID" value="UVD81753.1"/>
    <property type="molecule type" value="Genomic_DNA"/>
</dbReference>
<evidence type="ECO:0000313" key="5">
    <source>
        <dbReference type="Proteomes" id="UP001059252"/>
    </source>
</evidence>
<dbReference type="InterPro" id="IPR051319">
    <property type="entry name" value="Oligoribo/pAp-PDE_c-di-AMP_PDE"/>
</dbReference>
<feature type="domain" description="DDH" evidence="2">
    <location>
        <begin position="343"/>
        <end position="502"/>
    </location>
</feature>
<dbReference type="PIRSF" id="PIRSF026583">
    <property type="entry name" value="YybT"/>
    <property type="match status" value="1"/>
</dbReference>
<dbReference type="PANTHER" id="PTHR47618">
    <property type="entry name" value="BIFUNCTIONAL OLIGORIBONUCLEASE AND PAP PHOSPHATASE NRNA"/>
    <property type="match status" value="1"/>
</dbReference>
<dbReference type="InterPro" id="IPR038763">
    <property type="entry name" value="DHH_sf"/>
</dbReference>
<keyword evidence="1" id="KW-0472">Membrane</keyword>
<protein>
    <submittedName>
        <fullName evidence="4">DHH family phosphoesterase</fullName>
    </submittedName>
</protein>
<gene>
    <name evidence="4" type="ORF">NV226_00310</name>
</gene>
<dbReference type="InterPro" id="IPR001667">
    <property type="entry name" value="DDH_dom"/>
</dbReference>
<evidence type="ECO:0000259" key="2">
    <source>
        <dbReference type="Pfam" id="PF01368"/>
    </source>
</evidence>
<reference evidence="4" key="1">
    <citation type="submission" date="2022-08" db="EMBL/GenBank/DDBJ databases">
        <title>Complete genome of Mycoplasma iguanae type strain 2327.</title>
        <authorList>
            <person name="Spergser J."/>
        </authorList>
    </citation>
    <scope>NUCLEOTIDE SEQUENCE</scope>
    <source>
        <strain evidence="4">2327</strain>
    </source>
</reference>
<accession>A0ABY5R8E0</accession>
<dbReference type="InterPro" id="IPR014528">
    <property type="entry name" value="GdpP/PdeA"/>
</dbReference>
<keyword evidence="1" id="KW-0812">Transmembrane</keyword>
<dbReference type="Pfam" id="PF01368">
    <property type="entry name" value="DHH"/>
    <property type="match status" value="1"/>
</dbReference>
<dbReference type="Proteomes" id="UP001059252">
    <property type="component" value="Chromosome"/>
</dbReference>
<dbReference type="RefSeq" id="WP_258210927.1">
    <property type="nucleotide sequence ID" value="NZ_CP102734.1"/>
</dbReference>
<name>A0ABY5R8E0_9MOLU</name>
<dbReference type="SUPFAM" id="SSF64182">
    <property type="entry name" value="DHH phosphoesterases"/>
    <property type="match status" value="1"/>
</dbReference>
<organism evidence="4 5">
    <name type="scientific">Mycoplasma iguanae</name>
    <dbReference type="NCBI Taxonomy" id="292461"/>
    <lineage>
        <taxon>Bacteria</taxon>
        <taxon>Bacillati</taxon>
        <taxon>Mycoplasmatota</taxon>
        <taxon>Mollicutes</taxon>
        <taxon>Mycoplasmataceae</taxon>
        <taxon>Mycoplasma</taxon>
    </lineage>
</organism>
<evidence type="ECO:0000313" key="4">
    <source>
        <dbReference type="EMBL" id="UVD81753.1"/>
    </source>
</evidence>
<feature type="transmembrane region" description="Helical" evidence="1">
    <location>
        <begin position="37"/>
        <end position="59"/>
    </location>
</feature>
<feature type="domain" description="DHHA1" evidence="3">
    <location>
        <begin position="563"/>
        <end position="650"/>
    </location>
</feature>
<proteinExistence type="predicted"/>
<keyword evidence="1" id="KW-1133">Transmembrane helix</keyword>
<dbReference type="InterPro" id="IPR003156">
    <property type="entry name" value="DHHA1_dom"/>
</dbReference>
<feature type="transmembrane region" description="Helical" evidence="1">
    <location>
        <begin position="7"/>
        <end position="31"/>
    </location>
</feature>
<dbReference type="PANTHER" id="PTHR47618:SF2">
    <property type="entry name" value="CYCLIC-DI-AMP PHOSPHODIESTERASE GDPP"/>
    <property type="match status" value="1"/>
</dbReference>
<dbReference type="Pfam" id="PF24898">
    <property type="entry name" value="GGDEF_GdpP"/>
    <property type="match status" value="1"/>
</dbReference>
<dbReference type="Gene3D" id="3.10.310.30">
    <property type="match status" value="1"/>
</dbReference>
<evidence type="ECO:0000256" key="1">
    <source>
        <dbReference type="SAM" id="Phobius"/>
    </source>
</evidence>
<sequence length="660" mass="74584">MKSKTKHIILGISLASLILVIVLITLSLHLIQLNKTATLVFLFLILFLFVLFLLLLFIFNTGSLKKFQAVQKGMSDYIDEEMAKSGMGVVIFSSIGKIIWISSLVEERFGQKLLNSFIVDYFDFRKNVRAKILNYKFVHQAHTYEIKVNLVNNILTIRDDSFKAAIIHQYELERMVIGELEIDNFQLLQATLAEEEVFNIQNIVISLLENLSNKYNLIYRQYVNGKFWIITDEGTLRQFQKKDFSLFSNLNKQIKNELIKNEISVSVSFAYGISKLSELTELSKKGLLNSQSRGGDQISLVKHGSKILTYGSTIEMKTGSSRTLINNISKKIIKKLNDPELKRVIIYGHKTMDLDALGAVYGLAKFFQKYDKKVYIQNSTFDYTTKNYIDANFTSEDKSLFIKPSIANKYTNIKTLIFICDTSELSRIENPEAFIKAKPDNIFVFDHHRAGAQPDFCPRFNQYIDTTASSASEIVTEFINFASPNPQKMIDDKTAQVLLNGIYMDTNQFQKSTSTKTFTAASLLYDWGATPQNAVDTLKMTEEVSQQVKKLLETLTEVRPGYFLAYTEEELSTDVVSIAADEVLRIKGRKAAFVIARIAKDAYKMSARGINTNVQNIAESLGGGGHFSAAAVISQGESLEQFTSNIKQAIVSVRNESNIN</sequence>